<keyword evidence="4" id="KW-0028">Amino-acid biosynthesis</keyword>
<dbReference type="InterPro" id="IPR024083">
    <property type="entry name" value="Fumarase/histidase_N"/>
</dbReference>
<dbReference type="InterPro" id="IPR008948">
    <property type="entry name" value="L-Aspartase-like"/>
</dbReference>
<evidence type="ECO:0000259" key="8">
    <source>
        <dbReference type="Pfam" id="PF14698"/>
    </source>
</evidence>
<sequence>MSVYRDANIRLSETVHPQLTATCLPGPDESVLGQYARMRPQLAAFHAFDKAHIVMLAEQRLLDRADAAAMLRVFRDMEQSDPIKIRAATSENMHSGEALLVQALGKEIAGKLHLGRSSGDLLAVSFRMTLRARLLDLLEELGGLRKDLVQLARRHVDTVMPGYTHLQHAQPLTFGHYLLSMLSGFDRDMERFRAFYARLNQSPAGAAILVGSAFPLDRHRTAKLLGFDGLALNTRDAVWGRDLEIEAHALATILAGNVNRLAEDLMLWSAPEYGMVECADGLCGTSSIMPQKKNPNGLEHLKGLVATSSGLLVSAVVVNKNPSTAPVFEWIHALSDHWRSYDELISGLPLMRAVLQTLVVHGERMETLAGSHGATITDLAALIVEQAGRSWRNAHQIAGIAVRLALEAGKTPSAIDAEILERASGLLDGRTLGLPMSAIANALDARASVSRQQLPGGPSAARMAEALALHEASLDADTAWLSSTLQSQADAAQELESAIDGLLADDRTG</sequence>
<protein>
    <recommendedName>
        <fullName evidence="3 6">Argininosuccinate lyase</fullName>
        <ecNumber evidence="3 6">4.3.2.1</ecNumber>
    </recommendedName>
</protein>
<feature type="domain" description="Fumarate lyase N-terminal" evidence="7">
    <location>
        <begin position="64"/>
        <end position="304"/>
    </location>
</feature>
<comment type="catalytic activity">
    <reaction evidence="1">
        <text>2-(N(omega)-L-arginino)succinate = fumarate + L-arginine</text>
        <dbReference type="Rhea" id="RHEA:24020"/>
        <dbReference type="ChEBI" id="CHEBI:29806"/>
        <dbReference type="ChEBI" id="CHEBI:32682"/>
        <dbReference type="ChEBI" id="CHEBI:57472"/>
        <dbReference type="EC" id="4.3.2.1"/>
    </reaction>
</comment>
<dbReference type="Pfam" id="PF14698">
    <property type="entry name" value="ASL_C2"/>
    <property type="match status" value="1"/>
</dbReference>
<comment type="pathway">
    <text evidence="2">Amino-acid biosynthesis; L-arginine biosynthesis; L-arginine from L-ornithine and carbamoyl phosphate: step 3/3.</text>
</comment>
<evidence type="ECO:0000313" key="10">
    <source>
        <dbReference type="Proteomes" id="UP000294692"/>
    </source>
</evidence>
<gene>
    <name evidence="9" type="ORF">EV686_102204</name>
</gene>
<dbReference type="GO" id="GO:0042450">
    <property type="term" value="P:L-arginine biosynthetic process via ornithine"/>
    <property type="evidence" value="ECO:0007669"/>
    <property type="project" value="UniProtKB-UniRule"/>
</dbReference>
<dbReference type="AlphaFoldDB" id="A0A4R3VCV8"/>
<dbReference type="Gene3D" id="1.10.275.10">
    <property type="entry name" value="Fumarase/aspartase (N-terminal domain)"/>
    <property type="match status" value="1"/>
</dbReference>
<organism evidence="9 10">
    <name type="scientific">Paracandidimonas soli</name>
    <dbReference type="NCBI Taxonomy" id="1917182"/>
    <lineage>
        <taxon>Bacteria</taxon>
        <taxon>Pseudomonadati</taxon>
        <taxon>Pseudomonadota</taxon>
        <taxon>Betaproteobacteria</taxon>
        <taxon>Burkholderiales</taxon>
        <taxon>Alcaligenaceae</taxon>
        <taxon>Paracandidimonas</taxon>
    </lineage>
</organism>
<evidence type="ECO:0000256" key="4">
    <source>
        <dbReference type="ARBA" id="ARBA00022571"/>
    </source>
</evidence>
<dbReference type="NCBIfam" id="TIGR00838">
    <property type="entry name" value="argH"/>
    <property type="match status" value="1"/>
</dbReference>
<dbReference type="PANTHER" id="PTHR43814">
    <property type="entry name" value="ARGININOSUCCINATE LYASE"/>
    <property type="match status" value="1"/>
</dbReference>
<dbReference type="Pfam" id="PF00206">
    <property type="entry name" value="Lyase_1"/>
    <property type="match status" value="1"/>
</dbReference>
<dbReference type="UniPathway" id="UPA00068">
    <property type="reaction ID" value="UER00114"/>
</dbReference>
<dbReference type="EMBL" id="SMBX01000002">
    <property type="protein sequence ID" value="TCV01492.1"/>
    <property type="molecule type" value="Genomic_DNA"/>
</dbReference>
<feature type="domain" description="Argininosuccinate lyase C-terminal" evidence="8">
    <location>
        <begin position="374"/>
        <end position="449"/>
    </location>
</feature>
<comment type="caution">
    <text evidence="9">The sequence shown here is derived from an EMBL/GenBank/DDBJ whole genome shotgun (WGS) entry which is preliminary data.</text>
</comment>
<evidence type="ECO:0000256" key="6">
    <source>
        <dbReference type="NCBIfam" id="TIGR00838"/>
    </source>
</evidence>
<dbReference type="InterPro" id="IPR022761">
    <property type="entry name" value="Fumarate_lyase_N"/>
</dbReference>
<proteinExistence type="predicted"/>
<keyword evidence="4" id="KW-0055">Arginine biosynthesis</keyword>
<keyword evidence="5 9" id="KW-0456">Lyase</keyword>
<keyword evidence="10" id="KW-1185">Reference proteome</keyword>
<dbReference type="InterPro" id="IPR009049">
    <property type="entry name" value="Argininosuccinate_lyase"/>
</dbReference>
<dbReference type="PANTHER" id="PTHR43814:SF1">
    <property type="entry name" value="ARGININOSUCCINATE LYASE"/>
    <property type="match status" value="1"/>
</dbReference>
<dbReference type="CDD" id="cd01359">
    <property type="entry name" value="Argininosuccinate_lyase"/>
    <property type="match status" value="1"/>
</dbReference>
<dbReference type="EC" id="4.3.2.1" evidence="3 6"/>
<dbReference type="Proteomes" id="UP000294692">
    <property type="component" value="Unassembled WGS sequence"/>
</dbReference>
<dbReference type="InterPro" id="IPR029419">
    <property type="entry name" value="Arg_succ_lyase_C"/>
</dbReference>
<name>A0A4R3VCV8_9BURK</name>
<evidence type="ECO:0000256" key="2">
    <source>
        <dbReference type="ARBA" id="ARBA00004941"/>
    </source>
</evidence>
<evidence type="ECO:0000313" key="9">
    <source>
        <dbReference type="EMBL" id="TCV01492.1"/>
    </source>
</evidence>
<dbReference type="Gene3D" id="1.10.40.30">
    <property type="entry name" value="Fumarase/aspartase (C-terminal domain)"/>
    <property type="match status" value="1"/>
</dbReference>
<dbReference type="PRINTS" id="PR00145">
    <property type="entry name" value="ARGSUCLYASE"/>
</dbReference>
<dbReference type="GO" id="GO:0004056">
    <property type="term" value="F:argininosuccinate lyase activity"/>
    <property type="evidence" value="ECO:0007669"/>
    <property type="project" value="UniProtKB-UniRule"/>
</dbReference>
<evidence type="ECO:0000256" key="1">
    <source>
        <dbReference type="ARBA" id="ARBA00000985"/>
    </source>
</evidence>
<dbReference type="Gene3D" id="1.20.200.10">
    <property type="entry name" value="Fumarase/aspartase (Central domain)"/>
    <property type="match status" value="1"/>
</dbReference>
<evidence type="ECO:0000256" key="3">
    <source>
        <dbReference type="ARBA" id="ARBA00012338"/>
    </source>
</evidence>
<reference evidence="9 10" key="1">
    <citation type="submission" date="2019-03" db="EMBL/GenBank/DDBJ databases">
        <title>Genomic Encyclopedia of Type Strains, Phase IV (KMG-IV): sequencing the most valuable type-strain genomes for metagenomic binning, comparative biology and taxonomic classification.</title>
        <authorList>
            <person name="Goeker M."/>
        </authorList>
    </citation>
    <scope>NUCLEOTIDE SEQUENCE [LARGE SCALE GENOMIC DNA]</scope>
    <source>
        <strain evidence="9 10">DSM 100048</strain>
    </source>
</reference>
<evidence type="ECO:0000256" key="5">
    <source>
        <dbReference type="ARBA" id="ARBA00023239"/>
    </source>
</evidence>
<dbReference type="RefSeq" id="WP_132474057.1">
    <property type="nucleotide sequence ID" value="NZ_JBHRVM010000001.1"/>
</dbReference>
<dbReference type="InterPro" id="IPR000362">
    <property type="entry name" value="Fumarate_lyase_fam"/>
</dbReference>
<evidence type="ECO:0000259" key="7">
    <source>
        <dbReference type="Pfam" id="PF00206"/>
    </source>
</evidence>
<dbReference type="PRINTS" id="PR00149">
    <property type="entry name" value="FUMRATELYASE"/>
</dbReference>
<accession>A0A4R3VCV8</accession>
<dbReference type="GO" id="GO:0005829">
    <property type="term" value="C:cytosol"/>
    <property type="evidence" value="ECO:0007669"/>
    <property type="project" value="TreeGrafter"/>
</dbReference>
<dbReference type="OrthoDB" id="9769623at2"/>
<dbReference type="SUPFAM" id="SSF48557">
    <property type="entry name" value="L-aspartase-like"/>
    <property type="match status" value="1"/>
</dbReference>